<proteinExistence type="predicted"/>
<dbReference type="EMBL" id="JAIQCJ010002005">
    <property type="protein sequence ID" value="KAJ8785760.1"/>
    <property type="molecule type" value="Genomic_DNA"/>
</dbReference>
<sequence length="180" mass="19774">MNGTTTKRREQAVAGPCAVTWSELPVSIQTAVILFPVSLGIGRLFPLIQPQEPLPLLPPIQASCLSDASFEPLSLTAIVEMQSANCRNSRKRVFFPQSKGHPGTQPEPFPILSPEGKQPISNAQLRWLTYFCWLLLGVTSLASAFFTALYSLELNKDQATSWVISILSLLQNIFITSKGM</sequence>
<dbReference type="GO" id="GO:0050982">
    <property type="term" value="P:detection of mechanical stimulus"/>
    <property type="evidence" value="ECO:0007669"/>
    <property type="project" value="TreeGrafter"/>
</dbReference>
<reference evidence="2 3" key="1">
    <citation type="submission" date="2022-11" db="EMBL/GenBank/DDBJ databases">
        <title>Whole genome sequence of Eschrichtius robustus ER-17-0199.</title>
        <authorList>
            <person name="Bruniche-Olsen A."/>
            <person name="Black A.N."/>
            <person name="Fields C.J."/>
            <person name="Walden K."/>
            <person name="Dewoody J.A."/>
        </authorList>
    </citation>
    <scope>NUCLEOTIDE SEQUENCE [LARGE SCALE GENOMIC DNA]</scope>
    <source>
        <strain evidence="2">ER-17-0199</strain>
        <tissue evidence="2">Blubber</tissue>
    </source>
</reference>
<keyword evidence="1" id="KW-1133">Transmembrane helix</keyword>
<gene>
    <name evidence="2" type="ORF">J1605_006720</name>
</gene>
<keyword evidence="3" id="KW-1185">Reference proteome</keyword>
<dbReference type="InterPro" id="IPR051223">
    <property type="entry name" value="Polycystin"/>
</dbReference>
<feature type="transmembrane region" description="Helical" evidence="1">
    <location>
        <begin position="158"/>
        <end position="175"/>
    </location>
</feature>
<dbReference type="Proteomes" id="UP001159641">
    <property type="component" value="Unassembled WGS sequence"/>
</dbReference>
<keyword evidence="1" id="KW-0472">Membrane</keyword>
<evidence type="ECO:0000256" key="1">
    <source>
        <dbReference type="SAM" id="Phobius"/>
    </source>
</evidence>
<accession>A0AB34H517</accession>
<feature type="transmembrane region" description="Helical" evidence="1">
    <location>
        <begin position="127"/>
        <end position="152"/>
    </location>
</feature>
<protein>
    <submittedName>
        <fullName evidence="2">Uncharacterized protein</fullName>
    </submittedName>
</protein>
<dbReference type="GO" id="GO:0016020">
    <property type="term" value="C:membrane"/>
    <property type="evidence" value="ECO:0007669"/>
    <property type="project" value="TreeGrafter"/>
</dbReference>
<evidence type="ECO:0000313" key="3">
    <source>
        <dbReference type="Proteomes" id="UP001159641"/>
    </source>
</evidence>
<name>A0AB34H517_ESCRO</name>
<organism evidence="2 3">
    <name type="scientific">Eschrichtius robustus</name>
    <name type="common">California gray whale</name>
    <name type="synonym">Eschrichtius gibbosus</name>
    <dbReference type="NCBI Taxonomy" id="9764"/>
    <lineage>
        <taxon>Eukaryota</taxon>
        <taxon>Metazoa</taxon>
        <taxon>Chordata</taxon>
        <taxon>Craniata</taxon>
        <taxon>Vertebrata</taxon>
        <taxon>Euteleostomi</taxon>
        <taxon>Mammalia</taxon>
        <taxon>Eutheria</taxon>
        <taxon>Laurasiatheria</taxon>
        <taxon>Artiodactyla</taxon>
        <taxon>Whippomorpha</taxon>
        <taxon>Cetacea</taxon>
        <taxon>Mysticeti</taxon>
        <taxon>Eschrichtiidae</taxon>
        <taxon>Eschrichtius</taxon>
    </lineage>
</organism>
<dbReference type="AlphaFoldDB" id="A0AB34H517"/>
<dbReference type="PANTHER" id="PTHR10877:SF136">
    <property type="entry name" value="POLYCYSTIN-1-LIKE PROTEIN 3"/>
    <property type="match status" value="1"/>
</dbReference>
<evidence type="ECO:0000313" key="2">
    <source>
        <dbReference type="EMBL" id="KAJ8785760.1"/>
    </source>
</evidence>
<keyword evidence="1" id="KW-0812">Transmembrane</keyword>
<dbReference type="GO" id="GO:0005262">
    <property type="term" value="F:calcium channel activity"/>
    <property type="evidence" value="ECO:0007669"/>
    <property type="project" value="TreeGrafter"/>
</dbReference>
<comment type="caution">
    <text evidence="2">The sequence shown here is derived from an EMBL/GenBank/DDBJ whole genome shotgun (WGS) entry which is preliminary data.</text>
</comment>
<dbReference type="PANTHER" id="PTHR10877">
    <property type="entry name" value="POLYCYSTIN FAMILY MEMBER"/>
    <property type="match status" value="1"/>
</dbReference>